<evidence type="ECO:0000313" key="2">
    <source>
        <dbReference type="Proteomes" id="UP000230709"/>
    </source>
</evidence>
<dbReference type="RefSeq" id="WP_024749979.1">
    <property type="nucleotide sequence ID" value="NZ_ADVE02000001.1"/>
</dbReference>
<dbReference type="InterPro" id="IPR059192">
    <property type="entry name" value="PIN_19"/>
</dbReference>
<dbReference type="AlphaFoldDB" id="A0A2D2CX50"/>
<dbReference type="CDD" id="cd18702">
    <property type="entry name" value="PIN_VapC_like"/>
    <property type="match status" value="1"/>
</dbReference>
<accession>A0A2D2CX50</accession>
<evidence type="ECO:0008006" key="3">
    <source>
        <dbReference type="Google" id="ProtNLM"/>
    </source>
</evidence>
<proteinExistence type="predicted"/>
<reference evidence="2" key="1">
    <citation type="submission" date="2017-10" db="EMBL/GenBank/DDBJ databases">
        <title>Completed PacBio SMRT sequence of Methylosinus trichosporium OB3b reveals presence of a third large plasmid.</title>
        <authorList>
            <person name="Charles T.C."/>
            <person name="Lynch M.D.J."/>
            <person name="Heil J.R."/>
            <person name="Cheng J."/>
        </authorList>
    </citation>
    <scope>NUCLEOTIDE SEQUENCE [LARGE SCALE GENOMIC DNA]</scope>
    <source>
        <strain evidence="2">OB3b</strain>
    </source>
</reference>
<dbReference type="Gene3D" id="3.40.50.1010">
    <property type="entry name" value="5'-nuclease"/>
    <property type="match status" value="1"/>
</dbReference>
<dbReference type="KEGG" id="mtw:CQW49_05090"/>
<keyword evidence="2" id="KW-1185">Reference proteome</keyword>
<dbReference type="Proteomes" id="UP000230709">
    <property type="component" value="Chromosome"/>
</dbReference>
<protein>
    <recommendedName>
        <fullName evidence="3">PIN domain-containing protein</fullName>
    </recommendedName>
</protein>
<evidence type="ECO:0000313" key="1">
    <source>
        <dbReference type="EMBL" id="ATQ67338.1"/>
    </source>
</evidence>
<dbReference type="InterPro" id="IPR029060">
    <property type="entry name" value="PIN-like_dom_sf"/>
</dbReference>
<gene>
    <name evidence="1" type="ORF">CQW49_05090</name>
</gene>
<dbReference type="EMBL" id="CP023737">
    <property type="protein sequence ID" value="ATQ67338.1"/>
    <property type="molecule type" value="Genomic_DNA"/>
</dbReference>
<name>A0A2D2CX50_METT3</name>
<dbReference type="SUPFAM" id="SSF88723">
    <property type="entry name" value="PIN domain-like"/>
    <property type="match status" value="1"/>
</dbReference>
<sequence length="157" mass="17381">MRGIVVVDTNLLLLLIVGAASPAYIAKHKRLSEYSADDLHLLQLIISEFAEIVCIPHVLSEVSNLVKGIDERSRLEIMRKLRHFIEVTRELHVPSVRGTARSEFADLGLTDAIILHLCNLSLGGLAPTLVTADRDLANRALALGCSVIDYRRDFMDP</sequence>
<organism evidence="1 2">
    <name type="scientific">Methylosinus trichosporium (strain ATCC 35070 / NCIMB 11131 / UNIQEM 75 / OB3b)</name>
    <dbReference type="NCBI Taxonomy" id="595536"/>
    <lineage>
        <taxon>Bacteria</taxon>
        <taxon>Pseudomonadati</taxon>
        <taxon>Pseudomonadota</taxon>
        <taxon>Alphaproteobacteria</taxon>
        <taxon>Hyphomicrobiales</taxon>
        <taxon>Methylocystaceae</taxon>
        <taxon>Methylosinus</taxon>
    </lineage>
</organism>